<dbReference type="InterPro" id="IPR036259">
    <property type="entry name" value="MFS_trans_sf"/>
</dbReference>
<evidence type="ECO:0000256" key="4">
    <source>
        <dbReference type="ARBA" id="ARBA00022989"/>
    </source>
</evidence>
<proteinExistence type="predicted"/>
<feature type="transmembrane region" description="Helical" evidence="7">
    <location>
        <begin position="322"/>
        <end position="340"/>
    </location>
</feature>
<keyword evidence="5 7" id="KW-0472">Membrane</keyword>
<feature type="transmembrane region" description="Helical" evidence="7">
    <location>
        <begin position="76"/>
        <end position="94"/>
    </location>
</feature>
<feature type="transmembrane region" description="Helical" evidence="7">
    <location>
        <begin position="346"/>
        <end position="370"/>
    </location>
</feature>
<dbReference type="InterPro" id="IPR020846">
    <property type="entry name" value="MFS_dom"/>
</dbReference>
<feature type="region of interest" description="Disordered" evidence="6">
    <location>
        <begin position="201"/>
        <end position="244"/>
    </location>
</feature>
<evidence type="ECO:0000256" key="1">
    <source>
        <dbReference type="ARBA" id="ARBA00004141"/>
    </source>
</evidence>
<dbReference type="GO" id="GO:0016020">
    <property type="term" value="C:membrane"/>
    <property type="evidence" value="ECO:0007669"/>
    <property type="project" value="UniProtKB-SubCell"/>
</dbReference>
<comment type="subcellular location">
    <subcellularLocation>
        <location evidence="1">Membrane</location>
        <topology evidence="1">Multi-pass membrane protein</topology>
    </subcellularLocation>
</comment>
<evidence type="ECO:0000256" key="2">
    <source>
        <dbReference type="ARBA" id="ARBA00022448"/>
    </source>
</evidence>
<feature type="transmembrane region" description="Helical" evidence="7">
    <location>
        <begin position="137"/>
        <end position="155"/>
    </location>
</feature>
<dbReference type="InterPro" id="IPR001958">
    <property type="entry name" value="Tet-R_TetA/multi-R_MdtG-like"/>
</dbReference>
<dbReference type="AlphaFoldDB" id="A0A196SBX8"/>
<dbReference type="GO" id="GO:0022857">
    <property type="term" value="F:transmembrane transporter activity"/>
    <property type="evidence" value="ECO:0007669"/>
    <property type="project" value="InterPro"/>
</dbReference>
<dbReference type="Proteomes" id="UP000078348">
    <property type="component" value="Unassembled WGS sequence"/>
</dbReference>
<evidence type="ECO:0000259" key="8">
    <source>
        <dbReference type="PROSITE" id="PS50850"/>
    </source>
</evidence>
<feature type="domain" description="Major facilitator superfamily (MFS) profile" evidence="8">
    <location>
        <begin position="10"/>
        <end position="435"/>
    </location>
</feature>
<evidence type="ECO:0000313" key="10">
    <source>
        <dbReference type="Proteomes" id="UP000078348"/>
    </source>
</evidence>
<dbReference type="PRINTS" id="PR01035">
    <property type="entry name" value="TCRTETA"/>
</dbReference>
<feature type="transmembrane region" description="Helical" evidence="7">
    <location>
        <begin position="290"/>
        <end position="310"/>
    </location>
</feature>
<organism evidence="9 10">
    <name type="scientific">Blastocystis sp. subtype 1 (strain ATCC 50177 / NandII)</name>
    <dbReference type="NCBI Taxonomy" id="478820"/>
    <lineage>
        <taxon>Eukaryota</taxon>
        <taxon>Sar</taxon>
        <taxon>Stramenopiles</taxon>
        <taxon>Bigyra</taxon>
        <taxon>Opalozoa</taxon>
        <taxon>Opalinata</taxon>
        <taxon>Blastocystidae</taxon>
        <taxon>Blastocystis</taxon>
    </lineage>
</organism>
<dbReference type="InterPro" id="IPR005829">
    <property type="entry name" value="Sugar_transporter_CS"/>
</dbReference>
<gene>
    <name evidence="9" type="ORF">AV274_4724</name>
</gene>
<feature type="transmembrane region" description="Helical" evidence="7">
    <location>
        <begin position="411"/>
        <end position="432"/>
    </location>
</feature>
<feature type="transmembrane region" description="Helical" evidence="7">
    <location>
        <begin position="382"/>
        <end position="405"/>
    </location>
</feature>
<keyword evidence="4 7" id="KW-1133">Transmembrane helix</keyword>
<feature type="transmembrane region" description="Helical" evidence="7">
    <location>
        <begin position="47"/>
        <end position="64"/>
    </location>
</feature>
<evidence type="ECO:0000256" key="5">
    <source>
        <dbReference type="ARBA" id="ARBA00023136"/>
    </source>
</evidence>
<dbReference type="PANTHER" id="PTHR23504:SF15">
    <property type="entry name" value="MAJOR FACILITATOR SUPERFAMILY (MFS) PROFILE DOMAIN-CONTAINING PROTEIN"/>
    <property type="match status" value="1"/>
</dbReference>
<dbReference type="PROSITE" id="PS00216">
    <property type="entry name" value="SUGAR_TRANSPORT_1"/>
    <property type="match status" value="1"/>
</dbReference>
<comment type="caution">
    <text evidence="9">The sequence shown here is derived from an EMBL/GenBank/DDBJ whole genome shotgun (WGS) entry which is preliminary data.</text>
</comment>
<protein>
    <submittedName>
        <fullName evidence="9">MFS transporter, multidrug efflux</fullName>
    </submittedName>
</protein>
<accession>A0A196SBX8</accession>
<keyword evidence="10" id="KW-1185">Reference proteome</keyword>
<dbReference type="InterPro" id="IPR011701">
    <property type="entry name" value="MFS"/>
</dbReference>
<dbReference type="PROSITE" id="PS50850">
    <property type="entry name" value="MFS"/>
    <property type="match status" value="1"/>
</dbReference>
<reference evidence="9 10" key="1">
    <citation type="submission" date="2016-05" db="EMBL/GenBank/DDBJ databases">
        <title>Nuclear genome of Blastocystis sp. subtype 1 NandII.</title>
        <authorList>
            <person name="Gentekaki E."/>
            <person name="Curtis B."/>
            <person name="Stairs C."/>
            <person name="Eme L."/>
            <person name="Herman E."/>
            <person name="Klimes V."/>
            <person name="Arias M.C."/>
            <person name="Elias M."/>
            <person name="Hilliou F."/>
            <person name="Klute M."/>
            <person name="Malik S.-B."/>
            <person name="Pightling A."/>
            <person name="Rachubinski R."/>
            <person name="Salas D."/>
            <person name="Schlacht A."/>
            <person name="Suga H."/>
            <person name="Archibald J."/>
            <person name="Ball S.G."/>
            <person name="Clark G."/>
            <person name="Dacks J."/>
            <person name="Van Der Giezen M."/>
            <person name="Tsaousis A."/>
            <person name="Roger A."/>
        </authorList>
    </citation>
    <scope>NUCLEOTIDE SEQUENCE [LARGE SCALE GENOMIC DNA]</scope>
    <source>
        <strain evidence="10">ATCC 50177 / NandII</strain>
    </source>
</reference>
<feature type="compositionally biased region" description="Basic and acidic residues" evidence="6">
    <location>
        <begin position="217"/>
        <end position="244"/>
    </location>
</feature>
<feature type="region of interest" description="Disordered" evidence="6">
    <location>
        <begin position="471"/>
        <end position="494"/>
    </location>
</feature>
<evidence type="ECO:0000256" key="3">
    <source>
        <dbReference type="ARBA" id="ARBA00022692"/>
    </source>
</evidence>
<sequence>MALKKGGAMIITIAFITFFLDFMNLAILTPVLPYLVTELNSTSMEQGILYSAYSVTQLISGLLMGFGSDRYGRKPFLLLSLFGSCFGSLMQGWSKTMWWLIIWRSFTGLFAGSLILVQAVIADVVPTEERNTYLSRLDGVGSAAFIIGPAIGGILCQVNNHLPLFVAGGVSGLALVFALFFLKESSPEILAKRAAKVKGESTSEPTADASKASEVTVETKEETPKEAKEETPKETPKELTKEEAKEKPKVHLTLTMVLCFIFEFCIRWDINIFNSRYGIYLQERFNTPSKSFSTLLVAGSVWNLFEQLVLYPFIVSKLGVPIPWISFIGMLINAAGLVLMTAKTQVVAMGAAFLFWIGYCFGSPSSASILSTTSRPEVQGQVLAYNNAAYQTALIISPLVAGAIYTVNREWVFYSSAILVVCGGLTMAYMCTWKNVKEIGKKVTVEEEPKKEIEMKEEPKKEEAKVEIEMKEEEPKKEVEVKEEPKVEVAAEVH</sequence>
<feature type="transmembrane region" description="Helical" evidence="7">
    <location>
        <begin position="161"/>
        <end position="182"/>
    </location>
</feature>
<dbReference type="Gene3D" id="1.20.1250.20">
    <property type="entry name" value="MFS general substrate transporter like domains"/>
    <property type="match status" value="1"/>
</dbReference>
<evidence type="ECO:0000256" key="6">
    <source>
        <dbReference type="SAM" id="MobiDB-lite"/>
    </source>
</evidence>
<name>A0A196SBX8_BLAHN</name>
<dbReference type="EMBL" id="LXWW01000363">
    <property type="protein sequence ID" value="OAO13617.1"/>
    <property type="molecule type" value="Genomic_DNA"/>
</dbReference>
<dbReference type="CDD" id="cd17325">
    <property type="entry name" value="MFS_MdtG_SLC18_like"/>
    <property type="match status" value="1"/>
</dbReference>
<feature type="transmembrane region" description="Helical" evidence="7">
    <location>
        <begin position="100"/>
        <end position="125"/>
    </location>
</feature>
<dbReference type="PANTHER" id="PTHR23504">
    <property type="entry name" value="MAJOR FACILITATOR SUPERFAMILY DOMAIN-CONTAINING PROTEIN 10"/>
    <property type="match status" value="1"/>
</dbReference>
<evidence type="ECO:0000256" key="7">
    <source>
        <dbReference type="SAM" id="Phobius"/>
    </source>
</evidence>
<feature type="transmembrane region" description="Helical" evidence="7">
    <location>
        <begin position="7"/>
        <end position="27"/>
    </location>
</feature>
<evidence type="ECO:0000313" key="9">
    <source>
        <dbReference type="EMBL" id="OAO13617.1"/>
    </source>
</evidence>
<keyword evidence="2" id="KW-0813">Transport</keyword>
<dbReference type="Pfam" id="PF07690">
    <property type="entry name" value="MFS_1"/>
    <property type="match status" value="2"/>
</dbReference>
<dbReference type="OrthoDB" id="10262656at2759"/>
<keyword evidence="3 7" id="KW-0812">Transmembrane</keyword>
<dbReference type="SUPFAM" id="SSF103473">
    <property type="entry name" value="MFS general substrate transporter"/>
    <property type="match status" value="1"/>
</dbReference>